<sequence>MKGTGLILVLILAGLMIFVGQNLQIVSLVLLNIAIPLQLPVSIWMLLFAGAGVLTSLLLQLFQLSSGQPISKIPGKQKLSSPSPRARKTVAESAAREEERKTPTPVESDWENTSNNEDWNIDAPPAEPTPVKEEFNRSLREEEEEEKQDANVEVKEQVKTRSRLNSVYAYGYDKPKDTAVGKTERIYDVPYRVIVPPYKNIEEEQGEEDDEENWI</sequence>
<keyword evidence="2" id="KW-0812">Transmembrane</keyword>
<accession>A0A941GUY8</accession>
<feature type="compositionally biased region" description="Basic and acidic residues" evidence="1">
    <location>
        <begin position="130"/>
        <end position="140"/>
    </location>
</feature>
<evidence type="ECO:0008006" key="5">
    <source>
        <dbReference type="Google" id="ProtNLM"/>
    </source>
</evidence>
<gene>
    <name evidence="3" type="ORF">DSM107014_07770</name>
</gene>
<evidence type="ECO:0000256" key="2">
    <source>
        <dbReference type="SAM" id="Phobius"/>
    </source>
</evidence>
<evidence type="ECO:0000256" key="1">
    <source>
        <dbReference type="SAM" id="MobiDB-lite"/>
    </source>
</evidence>
<feature type="transmembrane region" description="Helical" evidence="2">
    <location>
        <begin position="7"/>
        <end position="35"/>
    </location>
</feature>
<feature type="transmembrane region" description="Helical" evidence="2">
    <location>
        <begin position="41"/>
        <end position="62"/>
    </location>
</feature>
<protein>
    <recommendedName>
        <fullName evidence="5">LapA family protein</fullName>
    </recommendedName>
</protein>
<dbReference type="EMBL" id="JADQBC010000043">
    <property type="protein sequence ID" value="MBR8827790.1"/>
    <property type="molecule type" value="Genomic_DNA"/>
</dbReference>
<evidence type="ECO:0000313" key="4">
    <source>
        <dbReference type="Proteomes" id="UP000767446"/>
    </source>
</evidence>
<dbReference type="Proteomes" id="UP000767446">
    <property type="component" value="Unassembled WGS sequence"/>
</dbReference>
<reference evidence="3" key="1">
    <citation type="submission" date="2021-02" db="EMBL/GenBank/DDBJ databases">
        <title>Metagenome analyses of Stigonema ocellatum DSM 106950, Chlorogloea purpurea SAG 13.99 and Gomphosphaeria aponina DSM 107014.</title>
        <authorList>
            <person name="Marter P."/>
            <person name="Huang S."/>
        </authorList>
    </citation>
    <scope>NUCLEOTIDE SEQUENCE</scope>
    <source>
        <strain evidence="3">JP213</strain>
    </source>
</reference>
<comment type="caution">
    <text evidence="3">The sequence shown here is derived from an EMBL/GenBank/DDBJ whole genome shotgun (WGS) entry which is preliminary data.</text>
</comment>
<proteinExistence type="predicted"/>
<feature type="compositionally biased region" description="Basic and acidic residues" evidence="1">
    <location>
        <begin position="148"/>
        <end position="157"/>
    </location>
</feature>
<name>A0A941GUY8_9CHRO</name>
<keyword evidence="2" id="KW-0472">Membrane</keyword>
<organism evidence="3 4">
    <name type="scientific">Gomphosphaeria aponina SAG 52.96 = DSM 107014</name>
    <dbReference type="NCBI Taxonomy" id="1521640"/>
    <lineage>
        <taxon>Bacteria</taxon>
        <taxon>Bacillati</taxon>
        <taxon>Cyanobacteriota</taxon>
        <taxon>Cyanophyceae</taxon>
        <taxon>Oscillatoriophycideae</taxon>
        <taxon>Chroococcales</taxon>
        <taxon>Gomphosphaeriaceae</taxon>
        <taxon>Gomphosphaeria</taxon>
    </lineage>
</organism>
<evidence type="ECO:0000313" key="3">
    <source>
        <dbReference type="EMBL" id="MBR8827790.1"/>
    </source>
</evidence>
<dbReference type="AlphaFoldDB" id="A0A941GUY8"/>
<keyword evidence="2" id="KW-1133">Transmembrane helix</keyword>
<feature type="region of interest" description="Disordered" evidence="1">
    <location>
        <begin position="73"/>
        <end position="157"/>
    </location>
</feature>